<gene>
    <name evidence="2" type="ORF">ABDJ38_12750</name>
</gene>
<accession>A0ABV0CYV6</accession>
<sequence length="262" mass="29064">MAGLIEWQFARFDASWPIVTLTVLTLLLTAPITLTLLYRMRRARYEPGLTLYESALHRSQIMRRFLAWIVGGLALCAAAVAALSLTIGGVREKPLPISLADLRGDEKIEGLVVMEGTLQFDRIGFFEDALLFSGKTLWVAPVLDPANNNAITLFVEVGERMAGPPTRQRFEGILRHAAARGELRTLYRDAGYRVHEPTYVLFADTASARSPYLRAAIDLLVAALVFLAFCGLQHRRTLTLQKQRVSEEAIIGQTARPAHFSG</sequence>
<proteinExistence type="predicted"/>
<evidence type="ECO:0000313" key="2">
    <source>
        <dbReference type="EMBL" id="MEN7538044.1"/>
    </source>
</evidence>
<comment type="caution">
    <text evidence="2">The sequence shown here is derived from an EMBL/GenBank/DDBJ whole genome shotgun (WGS) entry which is preliminary data.</text>
</comment>
<keyword evidence="3" id="KW-1185">Reference proteome</keyword>
<keyword evidence="1" id="KW-0472">Membrane</keyword>
<feature type="transmembrane region" description="Helical" evidence="1">
    <location>
        <begin position="16"/>
        <end position="38"/>
    </location>
</feature>
<keyword evidence="1" id="KW-0812">Transmembrane</keyword>
<feature type="transmembrane region" description="Helical" evidence="1">
    <location>
        <begin position="65"/>
        <end position="87"/>
    </location>
</feature>
<keyword evidence="1" id="KW-1133">Transmembrane helix</keyword>
<dbReference type="Proteomes" id="UP001484535">
    <property type="component" value="Unassembled WGS sequence"/>
</dbReference>
<name>A0ABV0CYV6_9SPHN</name>
<protein>
    <submittedName>
        <fullName evidence="2">Uncharacterized protein</fullName>
    </submittedName>
</protein>
<reference evidence="2 3" key="1">
    <citation type="submission" date="2024-05" db="EMBL/GenBank/DDBJ databases">
        <authorList>
            <person name="Park S."/>
        </authorList>
    </citation>
    <scope>NUCLEOTIDE SEQUENCE [LARGE SCALE GENOMIC DNA]</scope>
    <source>
        <strain evidence="2 3">DGU5</strain>
    </source>
</reference>
<dbReference type="EMBL" id="JBDLBR010000004">
    <property type="protein sequence ID" value="MEN7538044.1"/>
    <property type="molecule type" value="Genomic_DNA"/>
</dbReference>
<evidence type="ECO:0000313" key="3">
    <source>
        <dbReference type="Proteomes" id="UP001484535"/>
    </source>
</evidence>
<feature type="transmembrane region" description="Helical" evidence="1">
    <location>
        <begin position="212"/>
        <end position="232"/>
    </location>
</feature>
<dbReference type="RefSeq" id="WP_346785500.1">
    <property type="nucleotide sequence ID" value="NZ_JBDLBR010000004.1"/>
</dbReference>
<evidence type="ECO:0000256" key="1">
    <source>
        <dbReference type="SAM" id="Phobius"/>
    </source>
</evidence>
<organism evidence="2 3">
    <name type="scientific">Aurantiacibacter flavus</name>
    <dbReference type="NCBI Taxonomy" id="3145232"/>
    <lineage>
        <taxon>Bacteria</taxon>
        <taxon>Pseudomonadati</taxon>
        <taxon>Pseudomonadota</taxon>
        <taxon>Alphaproteobacteria</taxon>
        <taxon>Sphingomonadales</taxon>
        <taxon>Erythrobacteraceae</taxon>
        <taxon>Aurantiacibacter</taxon>
    </lineage>
</organism>